<protein>
    <recommendedName>
        <fullName evidence="3">Probable DNA polymerase</fullName>
        <ecNumber evidence="2">2.7.7.7</ecNumber>
    </recommendedName>
</protein>
<keyword evidence="4" id="KW-0808">Transferase</keyword>
<dbReference type="InterPro" id="IPR012337">
    <property type="entry name" value="RNaseH-like_sf"/>
</dbReference>
<keyword evidence="8" id="KW-0238">DNA-binding</keyword>
<evidence type="ECO:0000256" key="1">
    <source>
        <dbReference type="ARBA" id="ARBA00005755"/>
    </source>
</evidence>
<geneLocation type="mitochondrion" evidence="11"/>
<gene>
    <name evidence="11" type="ORF">PSUO_000052</name>
</gene>
<keyword evidence="5" id="KW-0548">Nucleotidyltransferase</keyword>
<accession>A0A5B9R9L9</accession>
<evidence type="ECO:0000259" key="10">
    <source>
        <dbReference type="Pfam" id="PF03175"/>
    </source>
</evidence>
<dbReference type="GO" id="GO:0003677">
    <property type="term" value="F:DNA binding"/>
    <property type="evidence" value="ECO:0007669"/>
    <property type="project" value="UniProtKB-KW"/>
</dbReference>
<comment type="similarity">
    <text evidence="1">Belongs to the DNA polymerase type-B family.</text>
</comment>
<dbReference type="Pfam" id="PF03175">
    <property type="entry name" value="DNA_pol_B_2"/>
    <property type="match status" value="1"/>
</dbReference>
<dbReference type="GO" id="GO:0003887">
    <property type="term" value="F:DNA-directed DNA polymerase activity"/>
    <property type="evidence" value="ECO:0007669"/>
    <property type="project" value="UniProtKB-KW"/>
</dbReference>
<evidence type="ECO:0000256" key="2">
    <source>
        <dbReference type="ARBA" id="ARBA00012417"/>
    </source>
</evidence>
<keyword evidence="6" id="KW-0235">DNA replication</keyword>
<evidence type="ECO:0000256" key="5">
    <source>
        <dbReference type="ARBA" id="ARBA00022695"/>
    </source>
</evidence>
<reference evidence="11" key="1">
    <citation type="submission" date="2019-03" db="EMBL/GenBank/DDBJ databases">
        <title>Evidence of extensive intraspecific noncoding reshuffling in a 169kb mitochondrial genome of basidiomycete fungus.</title>
        <authorList>
            <person name="Lee H.-H."/>
            <person name="Ke H.-M."/>
            <person name="Lin C.-Y.I."/>
            <person name="Lee T.J."/>
            <person name="Chung C.-L."/>
            <person name="Tsai I.J."/>
        </authorList>
    </citation>
    <scope>NUCLEOTIDE SEQUENCE</scope>
    <source>
        <strain evidence="11">FP133613</strain>
    </source>
</reference>
<dbReference type="InterPro" id="IPR036397">
    <property type="entry name" value="RNaseH_sf"/>
</dbReference>
<dbReference type="GO" id="GO:0006260">
    <property type="term" value="P:DNA replication"/>
    <property type="evidence" value="ECO:0007669"/>
    <property type="project" value="UniProtKB-KW"/>
</dbReference>
<evidence type="ECO:0000256" key="4">
    <source>
        <dbReference type="ARBA" id="ARBA00022679"/>
    </source>
</evidence>
<dbReference type="PANTHER" id="PTHR33568:SF3">
    <property type="entry name" value="DNA-DIRECTED DNA POLYMERASE"/>
    <property type="match status" value="1"/>
</dbReference>
<dbReference type="Gene3D" id="3.30.420.10">
    <property type="entry name" value="Ribonuclease H-like superfamily/Ribonuclease H"/>
    <property type="match status" value="1"/>
</dbReference>
<keyword evidence="11" id="KW-0496">Mitochondrion</keyword>
<dbReference type="PANTHER" id="PTHR33568">
    <property type="entry name" value="DNA POLYMERASE"/>
    <property type="match status" value="1"/>
</dbReference>
<dbReference type="EC" id="2.7.7.7" evidence="2"/>
<dbReference type="AlphaFoldDB" id="A0A5B9R9L9"/>
<name>A0A5B9R9L9_CONSH</name>
<dbReference type="EMBL" id="MK623260">
    <property type="protein sequence ID" value="QEG57191.1"/>
    <property type="molecule type" value="Genomic_DNA"/>
</dbReference>
<evidence type="ECO:0000256" key="7">
    <source>
        <dbReference type="ARBA" id="ARBA00022932"/>
    </source>
</evidence>
<evidence type="ECO:0000256" key="6">
    <source>
        <dbReference type="ARBA" id="ARBA00022705"/>
    </source>
</evidence>
<evidence type="ECO:0000256" key="8">
    <source>
        <dbReference type="ARBA" id="ARBA00023125"/>
    </source>
</evidence>
<dbReference type="SUPFAM" id="SSF53098">
    <property type="entry name" value="Ribonuclease H-like"/>
    <property type="match status" value="1"/>
</dbReference>
<evidence type="ECO:0000256" key="3">
    <source>
        <dbReference type="ARBA" id="ARBA00014385"/>
    </source>
</evidence>
<evidence type="ECO:0000256" key="9">
    <source>
        <dbReference type="ARBA" id="ARBA00049244"/>
    </source>
</evidence>
<evidence type="ECO:0000313" key="11">
    <source>
        <dbReference type="EMBL" id="QEG57191.1"/>
    </source>
</evidence>
<organism evidence="11">
    <name type="scientific">Coniferiporia sulphurascens</name>
    <name type="common">Laminated root rot fungus</name>
    <name type="synonym">Phellinidium sulphurascens</name>
    <dbReference type="NCBI Taxonomy" id="175648"/>
    <lineage>
        <taxon>Eukaryota</taxon>
        <taxon>Fungi</taxon>
        <taxon>Dikarya</taxon>
        <taxon>Basidiomycota</taxon>
        <taxon>Agaricomycotina</taxon>
        <taxon>Agaricomycetes</taxon>
        <taxon>Hymenochaetales</taxon>
        <taxon>Hymenochaetaceae</taxon>
        <taxon>Coniferiporia</taxon>
    </lineage>
</organism>
<keyword evidence="7" id="KW-0239">DNA-directed DNA polymerase</keyword>
<proteinExistence type="inferred from homology"/>
<feature type="domain" description="DNA-directed DNA polymerase family B mitochondria/virus" evidence="10">
    <location>
        <begin position="226"/>
        <end position="357"/>
    </location>
</feature>
<dbReference type="GO" id="GO:0000166">
    <property type="term" value="F:nucleotide binding"/>
    <property type="evidence" value="ECO:0007669"/>
    <property type="project" value="InterPro"/>
</dbReference>
<comment type="catalytic activity">
    <reaction evidence="9">
        <text>DNA(n) + a 2'-deoxyribonucleoside 5'-triphosphate = DNA(n+1) + diphosphate</text>
        <dbReference type="Rhea" id="RHEA:22508"/>
        <dbReference type="Rhea" id="RHEA-COMP:17339"/>
        <dbReference type="Rhea" id="RHEA-COMP:17340"/>
        <dbReference type="ChEBI" id="CHEBI:33019"/>
        <dbReference type="ChEBI" id="CHEBI:61560"/>
        <dbReference type="ChEBI" id="CHEBI:173112"/>
        <dbReference type="EC" id="2.7.7.7"/>
    </reaction>
</comment>
<dbReference type="InterPro" id="IPR004868">
    <property type="entry name" value="DNA-dir_DNA_pol_B_mt/vir"/>
</dbReference>
<sequence length="357" mass="41806">MRAEWYKSLQPTHIVFNWIDCTESDYKRNLFNQKLSERRMIKNKLSDTIEAPKGIPFNTIYESWGTTLTKINDKLTTITEVSIMDSVKHILVEREGRDTSTISIYFEDGEVLHFSDTKISMNDYRRLFEDGREYYFEFSNPYFFKENYTSSKSITVSSKDLGHEFKAITLDLETYMDKGVHKVLAACFYDGADNHWGNGAKTFYITDYKTEGDLYKAIFNLIFQNNYNQYNLYLHNGASFDLIFILKHLAKYPGIKINPTYKDGKFINIEVKYGKDYKASINIKDSYMLLLSSLAKLGKQFGVETLKDVYPYSFPNKNNLNYVGAVPEYSFFESSKVSLEDYNNYKNRFNADWDLKK</sequence>